<sequence>MPPGIFGSEKGGHAVTVTRPLAPQAILVLGLVAERPMHPYEMFQTTIEREEDRLTKIRPGTLYHTVDRLAADGLIEVVEVRQEGNRPQRTVYAITEAGRAALAASLEAILERHPVEYPELYLALSEAHSLPRQRVVELLERRIDAMRADRERVEVAAEAAHARGAVEMFYLDVGCRLATLQTQIDWLVDLVGRLRHNDIEWIDDPGSTWRTKHTTTPAPPQSSPAQNSSPAQDSSTPQKVQNS</sequence>
<dbReference type="PANTHER" id="PTHR43252">
    <property type="entry name" value="TRANSCRIPTIONAL REGULATOR YQJI"/>
    <property type="match status" value="1"/>
</dbReference>
<dbReference type="InterPro" id="IPR005149">
    <property type="entry name" value="Tscrpt_reg_PadR_N"/>
</dbReference>
<feature type="compositionally biased region" description="Low complexity" evidence="1">
    <location>
        <begin position="223"/>
        <end position="235"/>
    </location>
</feature>
<dbReference type="EMBL" id="LDTZ01000026">
    <property type="protein sequence ID" value="KNA89400.1"/>
    <property type="molecule type" value="Genomic_DNA"/>
</dbReference>
<dbReference type="SUPFAM" id="SSF46785">
    <property type="entry name" value="Winged helix' DNA-binding domain"/>
    <property type="match status" value="1"/>
</dbReference>
<comment type="caution">
    <text evidence="3">The sequence shown here is derived from an EMBL/GenBank/DDBJ whole genome shotgun (WGS) entry which is preliminary data.</text>
</comment>
<proteinExistence type="predicted"/>
<dbReference type="Pfam" id="PF03551">
    <property type="entry name" value="PadR"/>
    <property type="match status" value="1"/>
</dbReference>
<keyword evidence="4" id="KW-1185">Reference proteome</keyword>
<evidence type="ECO:0000313" key="3">
    <source>
        <dbReference type="EMBL" id="KNA89400.1"/>
    </source>
</evidence>
<evidence type="ECO:0000313" key="4">
    <source>
        <dbReference type="Proteomes" id="UP000037247"/>
    </source>
</evidence>
<feature type="domain" description="Transcription regulator PadR N-terminal" evidence="2">
    <location>
        <begin position="28"/>
        <end position="103"/>
    </location>
</feature>
<dbReference type="PANTHER" id="PTHR43252:SF7">
    <property type="entry name" value="TRANSCRIPTIONAL REGULATOR YQJI"/>
    <property type="match status" value="1"/>
</dbReference>
<dbReference type="Proteomes" id="UP000037247">
    <property type="component" value="Unassembled WGS sequence"/>
</dbReference>
<accession>A0ABR5I6T9</accession>
<organism evidence="3 4">
    <name type="scientific">Gordonia jacobaea</name>
    <dbReference type="NCBI Taxonomy" id="122202"/>
    <lineage>
        <taxon>Bacteria</taxon>
        <taxon>Bacillati</taxon>
        <taxon>Actinomycetota</taxon>
        <taxon>Actinomycetes</taxon>
        <taxon>Mycobacteriales</taxon>
        <taxon>Gordoniaceae</taxon>
        <taxon>Gordonia</taxon>
    </lineage>
</organism>
<feature type="region of interest" description="Disordered" evidence="1">
    <location>
        <begin position="204"/>
        <end position="243"/>
    </location>
</feature>
<reference evidence="3 4" key="1">
    <citation type="submission" date="2015-05" db="EMBL/GenBank/DDBJ databases">
        <title>Draft genome sequence of the bacterium Gordonia jacobaea a new member of the Gordonia genus.</title>
        <authorList>
            <person name="Jimenez-Galisteo G."/>
            <person name="Dominguez A."/>
            <person name="Munoz E."/>
            <person name="Vinas M."/>
        </authorList>
    </citation>
    <scope>NUCLEOTIDE SEQUENCE [LARGE SCALE GENOMIC DNA]</scope>
    <source>
        <strain evidence="4">mv1</strain>
    </source>
</reference>
<dbReference type="InterPro" id="IPR036390">
    <property type="entry name" value="WH_DNA-bd_sf"/>
</dbReference>
<name>A0ABR5I6T9_9ACTN</name>
<evidence type="ECO:0000259" key="2">
    <source>
        <dbReference type="Pfam" id="PF03551"/>
    </source>
</evidence>
<dbReference type="Gene3D" id="1.10.10.10">
    <property type="entry name" value="Winged helix-like DNA-binding domain superfamily/Winged helix DNA-binding domain"/>
    <property type="match status" value="1"/>
</dbReference>
<evidence type="ECO:0000256" key="1">
    <source>
        <dbReference type="SAM" id="MobiDB-lite"/>
    </source>
</evidence>
<protein>
    <submittedName>
        <fullName evidence="3">PadR family transcriptional regulator</fullName>
    </submittedName>
</protein>
<dbReference type="InterPro" id="IPR036388">
    <property type="entry name" value="WH-like_DNA-bd_sf"/>
</dbReference>
<gene>
    <name evidence="3" type="ORF">ABW18_21310</name>
</gene>